<dbReference type="PROSITE" id="PS00134">
    <property type="entry name" value="TRYPSIN_HIS"/>
    <property type="match status" value="1"/>
</dbReference>
<dbReference type="GO" id="GO:0004252">
    <property type="term" value="F:serine-type endopeptidase activity"/>
    <property type="evidence" value="ECO:0007669"/>
    <property type="project" value="UniProtKB-EC"/>
</dbReference>
<dbReference type="InterPro" id="IPR001314">
    <property type="entry name" value="Peptidase_S1A"/>
</dbReference>
<evidence type="ECO:0000256" key="7">
    <source>
        <dbReference type="ARBA" id="ARBA00038868"/>
    </source>
</evidence>
<dbReference type="SMART" id="SM00020">
    <property type="entry name" value="Tryp_SPc"/>
    <property type="match status" value="1"/>
</dbReference>
<evidence type="ECO:0000313" key="10">
    <source>
        <dbReference type="Ensembl" id="ENSFHEP00000006398.1"/>
    </source>
</evidence>
<keyword evidence="2 8" id="KW-0732">Signal</keyword>
<evidence type="ECO:0000259" key="9">
    <source>
        <dbReference type="PROSITE" id="PS50240"/>
    </source>
</evidence>
<dbReference type="AlphaFoldDB" id="A0A3Q2SZN4"/>
<dbReference type="InterPro" id="IPR050127">
    <property type="entry name" value="Serine_Proteases_S1"/>
</dbReference>
<dbReference type="InterPro" id="IPR043504">
    <property type="entry name" value="Peptidase_S1_PA_chymotrypsin"/>
</dbReference>
<dbReference type="InterPro" id="IPR001254">
    <property type="entry name" value="Trypsin_dom"/>
</dbReference>
<keyword evidence="4" id="KW-0720">Serine protease</keyword>
<proteinExistence type="predicted"/>
<evidence type="ECO:0000256" key="3">
    <source>
        <dbReference type="ARBA" id="ARBA00022801"/>
    </source>
</evidence>
<accession>A0A3Q2SZN4</accession>
<dbReference type="GO" id="GO:0005615">
    <property type="term" value="C:extracellular space"/>
    <property type="evidence" value="ECO:0007669"/>
    <property type="project" value="TreeGrafter"/>
</dbReference>
<dbReference type="Proteomes" id="UP000265000">
    <property type="component" value="Unplaced"/>
</dbReference>
<feature type="domain" description="Peptidase S1" evidence="9">
    <location>
        <begin position="25"/>
        <end position="243"/>
    </location>
</feature>
<dbReference type="GeneTree" id="ENSGT01050000244971"/>
<evidence type="ECO:0000256" key="4">
    <source>
        <dbReference type="ARBA" id="ARBA00022825"/>
    </source>
</evidence>
<dbReference type="PANTHER" id="PTHR24264">
    <property type="entry name" value="TRYPSIN-RELATED"/>
    <property type="match status" value="1"/>
</dbReference>
<keyword evidence="3" id="KW-0378">Hydrolase</keyword>
<dbReference type="PRINTS" id="PR00722">
    <property type="entry name" value="CHYMOTRYPSIN"/>
</dbReference>
<evidence type="ECO:0000256" key="8">
    <source>
        <dbReference type="SAM" id="SignalP"/>
    </source>
</evidence>
<dbReference type="GO" id="GO:0006508">
    <property type="term" value="P:proteolysis"/>
    <property type="evidence" value="ECO:0007669"/>
    <property type="project" value="UniProtKB-KW"/>
</dbReference>
<dbReference type="InterPro" id="IPR009003">
    <property type="entry name" value="Peptidase_S1_PA"/>
</dbReference>
<sequence length="252" mass="27551">AKICVLISLCAPLCVSGQDLPKERIVGGYAPVPHSIKYIVSIQTTNRQHFCGGFLINRFWVITAAHCNIGMVIVAGDYSLSIYEGTEQEIYPHFLVPHPQYNSSTNNSDIMLIKLREPIYLNNYVSIVLLPKQDASIAEGTMCRVSGWGYTSPSGGQIPATLRTVTLPIVSTEKCNSSESFDGSITDKMLCAGRQGGDSGGPLVCNGRVYGVVSWGRGCADAEFPGVYTAVSKFRRWIETTIFSFYGRCKKN</sequence>
<reference evidence="10" key="1">
    <citation type="submission" date="2025-08" db="UniProtKB">
        <authorList>
            <consortium name="Ensembl"/>
        </authorList>
    </citation>
    <scope>IDENTIFICATION</scope>
</reference>
<dbReference type="PROSITE" id="PS50240">
    <property type="entry name" value="TRYPSIN_DOM"/>
    <property type="match status" value="1"/>
</dbReference>
<comment type="catalytic activity">
    <reaction evidence="6">
        <text>Preferential cleavage: Arg-|-Xaa, Lys-|-Xaa.</text>
        <dbReference type="EC" id="3.4.21.4"/>
    </reaction>
</comment>
<dbReference type="FunFam" id="2.40.10.10:FF:000120">
    <property type="entry name" value="Putative serine protease"/>
    <property type="match status" value="1"/>
</dbReference>
<evidence type="ECO:0000256" key="5">
    <source>
        <dbReference type="ARBA" id="ARBA00023157"/>
    </source>
</evidence>
<dbReference type="Pfam" id="PF00089">
    <property type="entry name" value="Trypsin"/>
    <property type="match status" value="1"/>
</dbReference>
<protein>
    <recommendedName>
        <fullName evidence="7">trypsin</fullName>
        <ecNumber evidence="7">3.4.21.4</ecNumber>
    </recommendedName>
</protein>
<keyword evidence="11" id="KW-1185">Reference proteome</keyword>
<dbReference type="CDD" id="cd00190">
    <property type="entry name" value="Tryp_SPc"/>
    <property type="match status" value="1"/>
</dbReference>
<feature type="chain" id="PRO_5018563628" description="trypsin" evidence="8">
    <location>
        <begin position="18"/>
        <end position="252"/>
    </location>
</feature>
<organism evidence="10 11">
    <name type="scientific">Fundulus heteroclitus</name>
    <name type="common">Killifish</name>
    <name type="synonym">Mummichog</name>
    <dbReference type="NCBI Taxonomy" id="8078"/>
    <lineage>
        <taxon>Eukaryota</taxon>
        <taxon>Metazoa</taxon>
        <taxon>Chordata</taxon>
        <taxon>Craniata</taxon>
        <taxon>Vertebrata</taxon>
        <taxon>Euteleostomi</taxon>
        <taxon>Actinopterygii</taxon>
        <taxon>Neopterygii</taxon>
        <taxon>Teleostei</taxon>
        <taxon>Neoteleostei</taxon>
        <taxon>Acanthomorphata</taxon>
        <taxon>Ovalentaria</taxon>
        <taxon>Atherinomorphae</taxon>
        <taxon>Cyprinodontiformes</taxon>
        <taxon>Fundulidae</taxon>
        <taxon>Fundulus</taxon>
    </lineage>
</organism>
<keyword evidence="5" id="KW-1015">Disulfide bond</keyword>
<name>A0A3Q2SZN4_FUNHE</name>
<feature type="signal peptide" evidence="8">
    <location>
        <begin position="1"/>
        <end position="17"/>
    </location>
</feature>
<dbReference type="Gene3D" id="2.40.10.10">
    <property type="entry name" value="Trypsin-like serine proteases"/>
    <property type="match status" value="1"/>
</dbReference>
<reference evidence="10" key="2">
    <citation type="submission" date="2025-09" db="UniProtKB">
        <authorList>
            <consortium name="Ensembl"/>
        </authorList>
    </citation>
    <scope>IDENTIFICATION</scope>
</reference>
<dbReference type="SUPFAM" id="SSF50494">
    <property type="entry name" value="Trypsin-like serine proteases"/>
    <property type="match status" value="1"/>
</dbReference>
<evidence type="ECO:0000313" key="11">
    <source>
        <dbReference type="Proteomes" id="UP000265000"/>
    </source>
</evidence>
<evidence type="ECO:0000256" key="2">
    <source>
        <dbReference type="ARBA" id="ARBA00022729"/>
    </source>
</evidence>
<evidence type="ECO:0000256" key="6">
    <source>
        <dbReference type="ARBA" id="ARBA00036320"/>
    </source>
</evidence>
<dbReference type="Ensembl" id="ENSFHET00000005565.1">
    <property type="protein sequence ID" value="ENSFHEP00000006398.1"/>
    <property type="gene ID" value="ENSFHEG00000007549.1"/>
</dbReference>
<dbReference type="InterPro" id="IPR018114">
    <property type="entry name" value="TRYPSIN_HIS"/>
</dbReference>
<keyword evidence="1" id="KW-0645">Protease</keyword>
<evidence type="ECO:0000256" key="1">
    <source>
        <dbReference type="ARBA" id="ARBA00022670"/>
    </source>
</evidence>
<dbReference type="EC" id="3.4.21.4" evidence="7"/>
<dbReference type="PANTHER" id="PTHR24264:SF20">
    <property type="entry name" value="TRYPSIN-LIKE"/>
    <property type="match status" value="1"/>
</dbReference>